<organism evidence="10 11">
    <name type="scientific">Pichia kluyveri</name>
    <name type="common">Yeast</name>
    <dbReference type="NCBI Taxonomy" id="36015"/>
    <lineage>
        <taxon>Eukaryota</taxon>
        <taxon>Fungi</taxon>
        <taxon>Dikarya</taxon>
        <taxon>Ascomycota</taxon>
        <taxon>Saccharomycotina</taxon>
        <taxon>Pichiomycetes</taxon>
        <taxon>Pichiales</taxon>
        <taxon>Pichiaceae</taxon>
        <taxon>Pichia</taxon>
    </lineage>
</organism>
<dbReference type="Pfam" id="PF00484">
    <property type="entry name" value="Pro_CA"/>
    <property type="match status" value="1"/>
</dbReference>
<feature type="region of interest" description="Disordered" evidence="9">
    <location>
        <begin position="1"/>
        <end position="34"/>
    </location>
</feature>
<dbReference type="GO" id="GO:0071244">
    <property type="term" value="P:cellular response to carbon dioxide"/>
    <property type="evidence" value="ECO:0007669"/>
    <property type="project" value="TreeGrafter"/>
</dbReference>
<accession>A0AAV5QYX7</accession>
<dbReference type="Proteomes" id="UP001378960">
    <property type="component" value="Unassembled WGS sequence"/>
</dbReference>
<name>A0AAV5QYX7_PICKL</name>
<keyword evidence="11" id="KW-1185">Reference proteome</keyword>
<dbReference type="InterPro" id="IPR036874">
    <property type="entry name" value="Carbonic_anhydrase_sf"/>
</dbReference>
<comment type="similarity">
    <text evidence="1 8">Belongs to the beta-class carbonic anhydrase family.</text>
</comment>
<dbReference type="GO" id="GO:0004089">
    <property type="term" value="F:carbonate dehydratase activity"/>
    <property type="evidence" value="ECO:0007669"/>
    <property type="project" value="UniProtKB-UniRule"/>
</dbReference>
<dbReference type="SUPFAM" id="SSF53056">
    <property type="entry name" value="beta-carbonic anhydrase, cab"/>
    <property type="match status" value="1"/>
</dbReference>
<feature type="compositionally biased region" description="Polar residues" evidence="9">
    <location>
        <begin position="10"/>
        <end position="27"/>
    </location>
</feature>
<evidence type="ECO:0000256" key="7">
    <source>
        <dbReference type="PIRSR" id="PIRSR601765-1"/>
    </source>
</evidence>
<feature type="binding site" evidence="7">
    <location>
        <position position="136"/>
    </location>
    <ligand>
        <name>Zn(2+)</name>
        <dbReference type="ChEBI" id="CHEBI:29105"/>
    </ligand>
</feature>
<dbReference type="EC" id="4.2.1.1" evidence="2 8"/>
<dbReference type="InterPro" id="IPR015892">
    <property type="entry name" value="Carbonic_anhydrase_CS"/>
</dbReference>
<dbReference type="PROSITE" id="PS00705">
    <property type="entry name" value="PROK_CO2_ANHYDRASE_2"/>
    <property type="match status" value="1"/>
</dbReference>
<reference evidence="10 11" key="1">
    <citation type="journal article" date="2023" name="Elife">
        <title>Identification of key yeast species and microbe-microbe interactions impacting larval growth of Drosophila in the wild.</title>
        <authorList>
            <person name="Mure A."/>
            <person name="Sugiura Y."/>
            <person name="Maeda R."/>
            <person name="Honda K."/>
            <person name="Sakurai N."/>
            <person name="Takahashi Y."/>
            <person name="Watada M."/>
            <person name="Katoh T."/>
            <person name="Gotoh A."/>
            <person name="Gotoh Y."/>
            <person name="Taniguchi I."/>
            <person name="Nakamura K."/>
            <person name="Hayashi T."/>
            <person name="Katayama T."/>
            <person name="Uemura T."/>
            <person name="Hattori Y."/>
        </authorList>
    </citation>
    <scope>NUCLEOTIDE SEQUENCE [LARGE SCALE GENOMIC DNA]</scope>
    <source>
        <strain evidence="10 11">PK-24</strain>
    </source>
</reference>
<feature type="binding site" evidence="7">
    <location>
        <position position="80"/>
    </location>
    <ligand>
        <name>Zn(2+)</name>
        <dbReference type="ChEBI" id="CHEBI:29105"/>
    </ligand>
</feature>
<dbReference type="SMART" id="SM00947">
    <property type="entry name" value="Pro_CA"/>
    <property type="match status" value="1"/>
</dbReference>
<proteinExistence type="inferred from homology"/>
<dbReference type="PANTHER" id="PTHR11002">
    <property type="entry name" value="CARBONIC ANHYDRASE"/>
    <property type="match status" value="1"/>
</dbReference>
<dbReference type="GO" id="GO:0015976">
    <property type="term" value="P:carbon utilization"/>
    <property type="evidence" value="ECO:0007669"/>
    <property type="project" value="InterPro"/>
</dbReference>
<dbReference type="InterPro" id="IPR001765">
    <property type="entry name" value="Carbonic_anhydrase"/>
</dbReference>
<evidence type="ECO:0000256" key="8">
    <source>
        <dbReference type="RuleBase" id="RU003956"/>
    </source>
</evidence>
<evidence type="ECO:0000256" key="5">
    <source>
        <dbReference type="ARBA" id="ARBA00023239"/>
    </source>
</evidence>
<dbReference type="PANTHER" id="PTHR11002:SF76">
    <property type="entry name" value="CARBONIC ANHYDRASE"/>
    <property type="match status" value="1"/>
</dbReference>
<evidence type="ECO:0000256" key="9">
    <source>
        <dbReference type="SAM" id="MobiDB-lite"/>
    </source>
</evidence>
<comment type="catalytic activity">
    <reaction evidence="6 8">
        <text>hydrogencarbonate + H(+) = CO2 + H2O</text>
        <dbReference type="Rhea" id="RHEA:10748"/>
        <dbReference type="ChEBI" id="CHEBI:15377"/>
        <dbReference type="ChEBI" id="CHEBI:15378"/>
        <dbReference type="ChEBI" id="CHEBI:16526"/>
        <dbReference type="ChEBI" id="CHEBI:17544"/>
        <dbReference type="EC" id="4.2.1.1"/>
    </reaction>
</comment>
<evidence type="ECO:0000313" key="11">
    <source>
        <dbReference type="Proteomes" id="UP001378960"/>
    </source>
</evidence>
<dbReference type="GO" id="GO:0008270">
    <property type="term" value="F:zinc ion binding"/>
    <property type="evidence" value="ECO:0007669"/>
    <property type="project" value="UniProtKB-UniRule"/>
</dbReference>
<evidence type="ECO:0000256" key="4">
    <source>
        <dbReference type="ARBA" id="ARBA00022833"/>
    </source>
</evidence>
<comment type="cofactor">
    <cofactor evidence="7">
        <name>Zn(2+)</name>
        <dbReference type="ChEBI" id="CHEBI:29105"/>
    </cofactor>
    <text evidence="7">Binds 1 zinc ion per subunit.</text>
</comment>
<feature type="binding site" evidence="7">
    <location>
        <position position="82"/>
    </location>
    <ligand>
        <name>Zn(2+)</name>
        <dbReference type="ChEBI" id="CHEBI:29105"/>
    </ligand>
</feature>
<evidence type="ECO:0000256" key="1">
    <source>
        <dbReference type="ARBA" id="ARBA00006217"/>
    </source>
</evidence>
<feature type="binding site" evidence="7">
    <location>
        <position position="139"/>
    </location>
    <ligand>
        <name>Zn(2+)</name>
        <dbReference type="ChEBI" id="CHEBI:29105"/>
    </ligand>
</feature>
<evidence type="ECO:0000256" key="2">
    <source>
        <dbReference type="ARBA" id="ARBA00012925"/>
    </source>
</evidence>
<keyword evidence="3 7" id="KW-0479">Metal-binding</keyword>
<evidence type="ECO:0000256" key="3">
    <source>
        <dbReference type="ARBA" id="ARBA00022723"/>
    </source>
</evidence>
<dbReference type="GO" id="GO:0034599">
    <property type="term" value="P:cellular response to oxidative stress"/>
    <property type="evidence" value="ECO:0007669"/>
    <property type="project" value="TreeGrafter"/>
</dbReference>
<dbReference type="Gene3D" id="3.40.1050.10">
    <property type="entry name" value="Carbonic anhydrase"/>
    <property type="match status" value="1"/>
</dbReference>
<gene>
    <name evidence="10" type="ORF">DAPK24_009840</name>
</gene>
<evidence type="ECO:0000313" key="10">
    <source>
        <dbReference type="EMBL" id="GMM44409.1"/>
    </source>
</evidence>
<evidence type="ECO:0000256" key="6">
    <source>
        <dbReference type="ARBA" id="ARBA00048348"/>
    </source>
</evidence>
<protein>
    <recommendedName>
        <fullName evidence="2 8">Carbonic anhydrase</fullName>
        <ecNumber evidence="2 8">4.2.1.1</ecNumber>
    </recommendedName>
    <alternativeName>
        <fullName evidence="8">Carbonate dehydratase</fullName>
    </alternativeName>
</protein>
<dbReference type="EMBL" id="BTGB01000001">
    <property type="protein sequence ID" value="GMM44409.1"/>
    <property type="molecule type" value="Genomic_DNA"/>
</dbReference>
<sequence length="262" mass="29257">MSSSSSSPSNIPATIPQNAAYLSSTSSSKKDNPFTLTKQSSMGEYLRSNKSHVDALKLAHPQIMSLSAKGQTPHTLWIGCSDSRVSECTALGCLPGEVFTLRNIANVMNKEDVSSMSALQFAITVLKVKKIIVCGHTDCGGIWASLKDNSNHGHDHDHGHAKDEPSSDKEITYLDQWLERVKNVKNNHMDELLKIDDIDERCKRLVQLNVLNSINCVKNNKYFKEYHERGEVQLYGLVYCVESGYLDQIPLDQNHNEVTSQY</sequence>
<comment type="function">
    <text evidence="8">Reversible hydration of carbon dioxide.</text>
</comment>
<comment type="caution">
    <text evidence="10">The sequence shown here is derived from an EMBL/GenBank/DDBJ whole genome shotgun (WGS) entry which is preliminary data.</text>
</comment>
<dbReference type="GO" id="GO:0005737">
    <property type="term" value="C:cytoplasm"/>
    <property type="evidence" value="ECO:0007669"/>
    <property type="project" value="TreeGrafter"/>
</dbReference>
<dbReference type="AlphaFoldDB" id="A0AAV5QYX7"/>
<keyword evidence="4 7" id="KW-0862">Zinc</keyword>
<keyword evidence="5 8" id="KW-0456">Lyase</keyword>